<feature type="binding site" evidence="6">
    <location>
        <position position="171"/>
    </location>
    <ligand>
        <name>S-adenosyl-L-methionine</name>
        <dbReference type="ChEBI" id="CHEBI:59789"/>
    </ligand>
</feature>
<evidence type="ECO:0000256" key="1">
    <source>
        <dbReference type="ARBA" id="ARBA00022490"/>
    </source>
</evidence>
<dbReference type="CDD" id="cd02440">
    <property type="entry name" value="AdoMet_MTases"/>
    <property type="match status" value="1"/>
</dbReference>
<feature type="binding site" evidence="6">
    <location>
        <begin position="120"/>
        <end position="126"/>
    </location>
    <ligand>
        <name>S-adenosyl-L-methionine</name>
        <dbReference type="ChEBI" id="CHEBI:59789"/>
    </ligand>
</feature>
<dbReference type="HOGENOM" id="CLU_005316_7_0_2"/>
<keyword evidence="1" id="KW-0963">Cytoplasm</keyword>
<dbReference type="GO" id="GO:0006396">
    <property type="term" value="P:RNA processing"/>
    <property type="evidence" value="ECO:0007669"/>
    <property type="project" value="InterPro"/>
</dbReference>
<reference evidence="8 9" key="1">
    <citation type="journal article" date="2011" name="J. Bacteriol.">
        <title>Complete genome sequence of the obligate piezophilic hyperthermophilic archaeon Pyrococcus yayanosii CH1.</title>
        <authorList>
            <person name="Jun X."/>
            <person name="Lupeng L."/>
            <person name="Minjuan X."/>
            <person name="Oger P."/>
            <person name="Fengping W."/>
            <person name="Jebbar M."/>
            <person name="Xiang X."/>
        </authorList>
    </citation>
    <scope>NUCLEOTIDE SEQUENCE [LARGE SCALE GENOMIC DNA]</scope>
    <source>
        <strain evidence="9">CH1 / JCM 16557</strain>
    </source>
</reference>
<dbReference type="PANTHER" id="PTHR22807:SF30">
    <property type="entry name" value="28S RRNA (CYTOSINE(4447)-C(5))-METHYLTRANSFERASE-RELATED"/>
    <property type="match status" value="1"/>
</dbReference>
<dbReference type="Gene3D" id="3.30.70.1170">
    <property type="entry name" value="Sun protein, domain 3"/>
    <property type="match status" value="1"/>
</dbReference>
<dbReference type="STRING" id="529709.PYCH_03740"/>
<dbReference type="InterPro" id="IPR049560">
    <property type="entry name" value="MeTrfase_RsmB-F_NOP2_cat"/>
</dbReference>
<dbReference type="Pfam" id="PF01189">
    <property type="entry name" value="Methyltr_RsmB-F"/>
    <property type="match status" value="1"/>
</dbReference>
<dbReference type="InterPro" id="IPR031341">
    <property type="entry name" value="Methyltr_RsmF_N"/>
</dbReference>
<evidence type="ECO:0000256" key="3">
    <source>
        <dbReference type="ARBA" id="ARBA00022679"/>
    </source>
</evidence>
<evidence type="ECO:0000256" key="6">
    <source>
        <dbReference type="PROSITE-ProRule" id="PRU01023"/>
    </source>
</evidence>
<dbReference type="InterPro" id="IPR053630">
    <property type="entry name" value="tRNA_Cytosine-C(5)-MTase"/>
</dbReference>
<evidence type="ECO:0000256" key="4">
    <source>
        <dbReference type="ARBA" id="ARBA00022691"/>
    </source>
</evidence>
<dbReference type="GeneID" id="10836950"/>
<dbReference type="GO" id="GO:0008757">
    <property type="term" value="F:S-adenosylmethionine-dependent methyltransferase activity"/>
    <property type="evidence" value="ECO:0007669"/>
    <property type="project" value="InterPro"/>
</dbReference>
<gene>
    <name evidence="8" type="ordered locus">PYCH_03740</name>
</gene>
<dbReference type="SUPFAM" id="SSF53335">
    <property type="entry name" value="S-adenosyl-L-methionine-dependent methyltransferases"/>
    <property type="match status" value="1"/>
</dbReference>
<dbReference type="GO" id="GO:0003723">
    <property type="term" value="F:RNA binding"/>
    <property type="evidence" value="ECO:0007669"/>
    <property type="project" value="UniProtKB-UniRule"/>
</dbReference>
<keyword evidence="5 6" id="KW-0694">RNA-binding</keyword>
<feature type="binding site" evidence="6">
    <location>
        <position position="144"/>
    </location>
    <ligand>
        <name>S-adenosyl-L-methionine</name>
        <dbReference type="ChEBI" id="CHEBI:59789"/>
    </ligand>
</feature>
<comment type="similarity">
    <text evidence="6">Belongs to the class I-like SAM-binding methyltransferase superfamily. RsmB/NOP family.</text>
</comment>
<dbReference type="GO" id="GO:0008173">
    <property type="term" value="F:RNA methyltransferase activity"/>
    <property type="evidence" value="ECO:0007669"/>
    <property type="project" value="InterPro"/>
</dbReference>
<accession>F8AH07</accession>
<dbReference type="EMBL" id="CP002779">
    <property type="protein sequence ID" value="AEH24065.1"/>
    <property type="molecule type" value="Genomic_DNA"/>
</dbReference>
<dbReference type="RefSeq" id="WP_013905122.1">
    <property type="nucleotide sequence ID" value="NC_015680.1"/>
</dbReference>
<keyword evidence="4 6" id="KW-0949">S-adenosyl-L-methionine</keyword>
<feature type="binding site" evidence="6">
    <location>
        <position position="188"/>
    </location>
    <ligand>
        <name>S-adenosyl-L-methionine</name>
        <dbReference type="ChEBI" id="CHEBI:59789"/>
    </ligand>
</feature>
<dbReference type="InterPro" id="IPR001678">
    <property type="entry name" value="MeTrfase_RsmB-F_NOP2_dom"/>
</dbReference>
<dbReference type="PROSITE" id="PS51686">
    <property type="entry name" value="SAM_MT_RSMB_NOP"/>
    <property type="match status" value="1"/>
</dbReference>
<evidence type="ECO:0000313" key="9">
    <source>
        <dbReference type="Proteomes" id="UP000008386"/>
    </source>
</evidence>
<dbReference type="Pfam" id="PF17125">
    <property type="entry name" value="Methyltr_RsmF_N"/>
    <property type="match status" value="1"/>
</dbReference>
<dbReference type="PANTHER" id="PTHR22807">
    <property type="entry name" value="NOP2 YEAST -RELATED NOL1/NOP2/FMU SUN DOMAIN-CONTAINING"/>
    <property type="match status" value="1"/>
</dbReference>
<evidence type="ECO:0000259" key="7">
    <source>
        <dbReference type="PROSITE" id="PS51686"/>
    </source>
</evidence>
<evidence type="ECO:0000256" key="5">
    <source>
        <dbReference type="ARBA" id="ARBA00022884"/>
    </source>
</evidence>
<sequence length="313" mass="35813">MNAKEEFKKMNRAFYERYSRLDDSDDFWAYLFKPVRQSIRINTLKAPLELVLERLSERYELEPVPWVREGFFIRPPGGGTVNFGEMPEYSLGLVIPQEASSMIPPVVLEPKPGELILDMAAAPGSKTTQIAQYMENEGCIIANDAKRDRANILIANLNRAGVLIAKVTVRDGAYFGRYENTFDRVLLDAPCSSVGMVRKNFKFAYTWSIHKVLYHTRIQRKLILAAYRALKPGGVLVYSTCTVDPLENEAVVDFLLQRTDAKLEKIKLPVKGREPILEWEGREFSPEVKKTLRIHPQDNDTEAFFVAKIRKPR</sequence>
<dbReference type="InterPro" id="IPR029063">
    <property type="entry name" value="SAM-dependent_MTases_sf"/>
</dbReference>
<feature type="active site" description="Nucleophile" evidence="6">
    <location>
        <position position="241"/>
    </location>
</feature>
<dbReference type="InterPro" id="IPR011023">
    <property type="entry name" value="Nop2p"/>
</dbReference>
<dbReference type="AlphaFoldDB" id="F8AH07"/>
<keyword evidence="2 6" id="KW-0489">Methyltransferase</keyword>
<feature type="domain" description="SAM-dependent MTase RsmB/NOP-type" evidence="7">
    <location>
        <begin position="27"/>
        <end position="312"/>
    </location>
</feature>
<proteinExistence type="inferred from homology"/>
<evidence type="ECO:0000313" key="8">
    <source>
        <dbReference type="EMBL" id="AEH24065.1"/>
    </source>
</evidence>
<dbReference type="KEGG" id="pya:PYCH_03740"/>
<organism evidence="8 9">
    <name type="scientific">Pyrococcus yayanosii (strain CH1 / JCM 16557)</name>
    <dbReference type="NCBI Taxonomy" id="529709"/>
    <lineage>
        <taxon>Archaea</taxon>
        <taxon>Methanobacteriati</taxon>
        <taxon>Methanobacteriota</taxon>
        <taxon>Thermococci</taxon>
        <taxon>Thermococcales</taxon>
        <taxon>Thermococcaceae</taxon>
        <taxon>Pyrococcus</taxon>
    </lineage>
</organism>
<protein>
    <submittedName>
        <fullName evidence="8">Nucleolar protein</fullName>
    </submittedName>
</protein>
<dbReference type="OrthoDB" id="14725at2157"/>
<evidence type="ECO:0000256" key="2">
    <source>
        <dbReference type="ARBA" id="ARBA00022603"/>
    </source>
</evidence>
<dbReference type="Gene3D" id="3.40.50.150">
    <property type="entry name" value="Vaccinia Virus protein VP39"/>
    <property type="match status" value="1"/>
</dbReference>
<dbReference type="InterPro" id="IPR023267">
    <property type="entry name" value="RCMT"/>
</dbReference>
<dbReference type="NCBIfam" id="NF040814">
    <property type="entry name" value="tRNA_cyt_mtase"/>
    <property type="match status" value="1"/>
</dbReference>
<name>F8AH07_PYRYC</name>
<dbReference type="PRINTS" id="PR02008">
    <property type="entry name" value="RCMTFAMILY"/>
</dbReference>
<keyword evidence="9" id="KW-1185">Reference proteome</keyword>
<dbReference type="GO" id="GO:0001510">
    <property type="term" value="P:RNA methylation"/>
    <property type="evidence" value="ECO:0007669"/>
    <property type="project" value="InterPro"/>
</dbReference>
<dbReference type="eggNOG" id="arCOG00973">
    <property type="taxonomic scope" value="Archaea"/>
</dbReference>
<keyword evidence="3 6" id="KW-0808">Transferase</keyword>
<dbReference type="NCBIfam" id="TIGR00446">
    <property type="entry name" value="nop2p"/>
    <property type="match status" value="1"/>
</dbReference>
<dbReference type="Proteomes" id="UP000008386">
    <property type="component" value="Chromosome"/>
</dbReference>